<dbReference type="EMBL" id="JBHSPH010000002">
    <property type="protein sequence ID" value="MFC5862165.1"/>
    <property type="molecule type" value="Genomic_DNA"/>
</dbReference>
<name>A0ABW1EFZ7_9BACT</name>
<evidence type="ECO:0000313" key="2">
    <source>
        <dbReference type="Proteomes" id="UP001596091"/>
    </source>
</evidence>
<reference evidence="2" key="1">
    <citation type="journal article" date="2019" name="Int. J. Syst. Evol. Microbiol.">
        <title>The Global Catalogue of Microorganisms (GCM) 10K type strain sequencing project: providing services to taxonomists for standard genome sequencing and annotation.</title>
        <authorList>
            <consortium name="The Broad Institute Genomics Platform"/>
            <consortium name="The Broad Institute Genome Sequencing Center for Infectious Disease"/>
            <person name="Wu L."/>
            <person name="Ma J."/>
        </authorList>
    </citation>
    <scope>NUCLEOTIDE SEQUENCE [LARGE SCALE GENOMIC DNA]</scope>
    <source>
        <strain evidence="2">JCM 4087</strain>
    </source>
</reference>
<sequence length="336" mass="38192">MGIQHPNDTANQHYVSQVEQRLNSLNPNAAPENQRIYCHTLVDRETFAISLDSAKGRLISKTLALRDLFSFDVIPTGALRLNFETLFQQYEANMETNTSSLLRKLDGGSTDLKREILEIFVAKFMNFLRNPFSVEKVLNTVGDLLRFEPTDPDLLAQYKAVLTGRKPHQAHLCAQLGIDPERYRMWLAALFMMMLQPIPGGPNFMESTVKAVFERPSGFPMVCVYRYGGEHADKRCLLSDRGFSNPLPQEPHLSFSFNLTSTAFIIYLFAAIHELNLPFKPPPGVLELYRTRQKQVRVIPFTNDLAALARYNQNVVYQCHHAVYSSSQSVYGVQVK</sequence>
<accession>A0ABW1EFZ7</accession>
<evidence type="ECO:0000313" key="1">
    <source>
        <dbReference type="EMBL" id="MFC5862165.1"/>
    </source>
</evidence>
<keyword evidence="2" id="KW-1185">Reference proteome</keyword>
<proteinExistence type="predicted"/>
<protein>
    <submittedName>
        <fullName evidence="1">DUF4238 domain-containing protein</fullName>
    </submittedName>
</protein>
<organism evidence="1 2">
    <name type="scientific">Acidicapsa dinghuensis</name>
    <dbReference type="NCBI Taxonomy" id="2218256"/>
    <lineage>
        <taxon>Bacteria</taxon>
        <taxon>Pseudomonadati</taxon>
        <taxon>Acidobacteriota</taxon>
        <taxon>Terriglobia</taxon>
        <taxon>Terriglobales</taxon>
        <taxon>Acidobacteriaceae</taxon>
        <taxon>Acidicapsa</taxon>
    </lineage>
</organism>
<dbReference type="RefSeq" id="WP_263338417.1">
    <property type="nucleotide sequence ID" value="NZ_JAGSYH010000004.1"/>
</dbReference>
<gene>
    <name evidence="1" type="ORF">ACFPT7_07665</name>
</gene>
<comment type="caution">
    <text evidence="1">The sequence shown here is derived from an EMBL/GenBank/DDBJ whole genome shotgun (WGS) entry which is preliminary data.</text>
</comment>
<dbReference type="Proteomes" id="UP001596091">
    <property type="component" value="Unassembled WGS sequence"/>
</dbReference>